<keyword evidence="2" id="KW-1133">Transmembrane helix</keyword>
<feature type="compositionally biased region" description="Basic and acidic residues" evidence="1">
    <location>
        <begin position="69"/>
        <end position="79"/>
    </location>
</feature>
<keyword evidence="3" id="KW-1185">Reference proteome</keyword>
<feature type="region of interest" description="Disordered" evidence="1">
    <location>
        <begin position="58"/>
        <end position="79"/>
    </location>
</feature>
<evidence type="ECO:0000313" key="3">
    <source>
        <dbReference type="Proteomes" id="UP000050794"/>
    </source>
</evidence>
<dbReference type="AlphaFoldDB" id="A0A183VG87"/>
<feature type="transmembrane region" description="Helical" evidence="2">
    <location>
        <begin position="33"/>
        <end position="57"/>
    </location>
</feature>
<keyword evidence="2" id="KW-0812">Transmembrane</keyword>
<dbReference type="WBParaSite" id="TCNE_0001976101-mRNA-1">
    <property type="protein sequence ID" value="TCNE_0001976101-mRNA-1"/>
    <property type="gene ID" value="TCNE_0001976101"/>
</dbReference>
<sequence length="139" mass="15161">LCSAVSAFIGLVFFIVGFIGVLGGSVTSKARDWIFLSLGIAMFATGLSLLVLCRIRANSSSSSSRRRPRNDATRPFSRRDPLPVWTIDAVDPTLRPPPDYYEAIHCSPSSPVTRQTILLGARPPAYTPSPLRQSRITDV</sequence>
<accession>A0A183VG87</accession>
<reference evidence="4" key="1">
    <citation type="submission" date="2016-06" db="UniProtKB">
        <authorList>
            <consortium name="WormBaseParasite"/>
        </authorList>
    </citation>
    <scope>IDENTIFICATION</scope>
</reference>
<evidence type="ECO:0000256" key="2">
    <source>
        <dbReference type="SAM" id="Phobius"/>
    </source>
</evidence>
<feature type="transmembrane region" description="Helical" evidence="2">
    <location>
        <begin position="7"/>
        <end position="27"/>
    </location>
</feature>
<keyword evidence="2" id="KW-0472">Membrane</keyword>
<evidence type="ECO:0000313" key="4">
    <source>
        <dbReference type="WBParaSite" id="TCNE_0001976101-mRNA-1"/>
    </source>
</evidence>
<name>A0A183VG87_TOXCA</name>
<proteinExistence type="predicted"/>
<evidence type="ECO:0000256" key="1">
    <source>
        <dbReference type="SAM" id="MobiDB-lite"/>
    </source>
</evidence>
<organism evidence="3 4">
    <name type="scientific">Toxocara canis</name>
    <name type="common">Canine roundworm</name>
    <dbReference type="NCBI Taxonomy" id="6265"/>
    <lineage>
        <taxon>Eukaryota</taxon>
        <taxon>Metazoa</taxon>
        <taxon>Ecdysozoa</taxon>
        <taxon>Nematoda</taxon>
        <taxon>Chromadorea</taxon>
        <taxon>Rhabditida</taxon>
        <taxon>Spirurina</taxon>
        <taxon>Ascaridomorpha</taxon>
        <taxon>Ascaridoidea</taxon>
        <taxon>Toxocaridae</taxon>
        <taxon>Toxocara</taxon>
    </lineage>
</organism>
<protein>
    <submittedName>
        <fullName evidence="4">Conserved plasma membrane protein</fullName>
    </submittedName>
</protein>
<dbReference type="Proteomes" id="UP000050794">
    <property type="component" value="Unassembled WGS sequence"/>
</dbReference>